<evidence type="ECO:0000313" key="1">
    <source>
        <dbReference type="EnsemblPlants" id="AVESA.00010b.r2.2DG0355800.1.CDS"/>
    </source>
</evidence>
<reference evidence="1" key="1">
    <citation type="submission" date="2021-05" db="EMBL/GenBank/DDBJ databases">
        <authorList>
            <person name="Scholz U."/>
            <person name="Mascher M."/>
            <person name="Fiebig A."/>
        </authorList>
    </citation>
    <scope>NUCLEOTIDE SEQUENCE [LARGE SCALE GENOMIC DNA]</scope>
</reference>
<dbReference type="Proteomes" id="UP001732700">
    <property type="component" value="Chromosome 2D"/>
</dbReference>
<keyword evidence="2" id="KW-1185">Reference proteome</keyword>
<dbReference type="EnsemblPlants" id="AVESA.00010b.r2.2DG0355800.1">
    <property type="protein sequence ID" value="AVESA.00010b.r2.2DG0355800.1.CDS"/>
    <property type="gene ID" value="AVESA.00010b.r2.2DG0355800"/>
</dbReference>
<sequence>MPLRGPSRFMVLTPISFHRPTPMDPQIAGGTTRRSRRPDWVLLHKSARISGHRNTTTAGSHTMEGQPIEVSFWLVDPPGVSYSSVHCPGLDNKELADEPHMLCAEAGLVLFSVSFVPVPRRISTQHFVYRAGPGNPSLHLIPDPDKIRRAELFGLVPFGDNGHYAVVFLDKDYIIGDKAWRFEVHAFSSVTRSWSSKVPLSGLSEDDQKLLLKHGTCKPTMVGATSLGWVDLFRGILLICDVFGDCPVIKYIPLPASRFCQMDKHGHPYFAAEYCCDVSCCDDLIKFAEIKFDDPRHRTTVNQGWKVTTWDRRITSNNWRQCFTVDVANISVDPSYSDLLPGLWNDRTGELELKKLIFYTLTLSKHDDNFLYVMCKANSEDDKAWVITIDMEQAAVEAIAPYSTRGRLHVAWHCPCTFPKYLDLNPGDDVNMHSERISLADFVLQVLLTQDWFRELDASLEFGSPTYNECLSLLHCCPVSSLLLDIQEVVKHAFNASQGGAAPKAVDFCSRALEDFDMLLRKSVDDPSTSTEAMRSKISVALLALDSILIIVPPSVRVLVDACHQNRDKAMFELYEKPGQTEDIKLQDYVDAKLSHCKKPGQTEDFKLQDYVDANLSRCKKPGQNEDFKLQDYVDAKLSHCKKSGHTNKGPTNNDSRGNKKRRARGRKANRAEQAVGPDRPLEQSRFPSYLLFFVCLLLARFILTPIIMKSLGYHPSV</sequence>
<evidence type="ECO:0000313" key="2">
    <source>
        <dbReference type="Proteomes" id="UP001732700"/>
    </source>
</evidence>
<proteinExistence type="predicted"/>
<reference evidence="1" key="2">
    <citation type="submission" date="2025-09" db="UniProtKB">
        <authorList>
            <consortium name="EnsemblPlants"/>
        </authorList>
    </citation>
    <scope>IDENTIFICATION</scope>
</reference>
<accession>A0ACD5V134</accession>
<protein>
    <submittedName>
        <fullName evidence="1">Uncharacterized protein</fullName>
    </submittedName>
</protein>
<organism evidence="1 2">
    <name type="scientific">Avena sativa</name>
    <name type="common">Oat</name>
    <dbReference type="NCBI Taxonomy" id="4498"/>
    <lineage>
        <taxon>Eukaryota</taxon>
        <taxon>Viridiplantae</taxon>
        <taxon>Streptophyta</taxon>
        <taxon>Embryophyta</taxon>
        <taxon>Tracheophyta</taxon>
        <taxon>Spermatophyta</taxon>
        <taxon>Magnoliopsida</taxon>
        <taxon>Liliopsida</taxon>
        <taxon>Poales</taxon>
        <taxon>Poaceae</taxon>
        <taxon>BOP clade</taxon>
        <taxon>Pooideae</taxon>
        <taxon>Poodae</taxon>
        <taxon>Poeae</taxon>
        <taxon>Poeae Chloroplast Group 1 (Aveneae type)</taxon>
        <taxon>Aveninae</taxon>
        <taxon>Avena</taxon>
    </lineage>
</organism>
<name>A0ACD5V134_AVESA</name>